<evidence type="ECO:0000256" key="3">
    <source>
        <dbReference type="ARBA" id="ARBA00022676"/>
    </source>
</evidence>
<dbReference type="GO" id="GO:0000139">
    <property type="term" value="C:Golgi membrane"/>
    <property type="evidence" value="ECO:0007669"/>
    <property type="project" value="UniProtKB-SubCell"/>
</dbReference>
<keyword evidence="5" id="KW-0812">Transmembrane</keyword>
<evidence type="ECO:0000256" key="6">
    <source>
        <dbReference type="ARBA" id="ARBA00022968"/>
    </source>
</evidence>
<proteinExistence type="inferred from homology"/>
<evidence type="ECO:0000256" key="5">
    <source>
        <dbReference type="ARBA" id="ARBA00022692"/>
    </source>
</evidence>
<keyword evidence="6" id="KW-0735">Signal-anchor</keyword>
<comment type="subcellular location">
    <subcellularLocation>
        <location evidence="1 10">Golgi apparatus membrane</location>
        <topology evidence="1 10">Single-pass type II membrane protein</topology>
    </subcellularLocation>
</comment>
<sequence length="100" mass="11732">MLIWLCFIDEYCPNVQYIMKVDDDAVGNILQMLNFLNEHVRAVYLLESQKQIFCRVIYERPVSQDKKWYVAKGQLPPKYYSNYCVGMAIIFTGDLPSVLL</sequence>
<dbReference type="EC" id="2.4.1.-" evidence="10"/>
<evidence type="ECO:0000256" key="7">
    <source>
        <dbReference type="ARBA" id="ARBA00022989"/>
    </source>
</evidence>
<comment type="similarity">
    <text evidence="2 10">Belongs to the glycosyltransferase 31 family.</text>
</comment>
<keyword evidence="3 10" id="KW-0328">Glycosyltransferase</keyword>
<evidence type="ECO:0000256" key="4">
    <source>
        <dbReference type="ARBA" id="ARBA00022679"/>
    </source>
</evidence>
<name>A0A1S0TLK3_LOALO</name>
<evidence type="ECO:0000313" key="11">
    <source>
        <dbReference type="EMBL" id="EFO16265.1"/>
    </source>
</evidence>
<evidence type="ECO:0000256" key="10">
    <source>
        <dbReference type="RuleBase" id="RU363063"/>
    </source>
</evidence>
<dbReference type="GO" id="GO:0016758">
    <property type="term" value="F:hexosyltransferase activity"/>
    <property type="evidence" value="ECO:0007669"/>
    <property type="project" value="InterPro"/>
</dbReference>
<evidence type="ECO:0000256" key="1">
    <source>
        <dbReference type="ARBA" id="ARBA00004323"/>
    </source>
</evidence>
<dbReference type="CTD" id="9949703"/>
<keyword evidence="7" id="KW-1133">Transmembrane helix</keyword>
<dbReference type="RefSeq" id="XP_003147805.1">
    <property type="nucleotide sequence ID" value="XM_003147757.1"/>
</dbReference>
<accession>A0A1S0TLK3</accession>
<dbReference type="PANTHER" id="PTHR11214:SF3">
    <property type="entry name" value="BETA-1,3-GALACTOSYLTRANSFERASE 6"/>
    <property type="match status" value="1"/>
</dbReference>
<organism evidence="11">
    <name type="scientific">Loa loa</name>
    <name type="common">Eye worm</name>
    <name type="synonym">Filaria loa</name>
    <dbReference type="NCBI Taxonomy" id="7209"/>
    <lineage>
        <taxon>Eukaryota</taxon>
        <taxon>Metazoa</taxon>
        <taxon>Ecdysozoa</taxon>
        <taxon>Nematoda</taxon>
        <taxon>Chromadorea</taxon>
        <taxon>Rhabditida</taxon>
        <taxon>Spirurina</taxon>
        <taxon>Spiruromorpha</taxon>
        <taxon>Filarioidea</taxon>
        <taxon>Onchocercidae</taxon>
        <taxon>Loa</taxon>
    </lineage>
</organism>
<keyword evidence="9" id="KW-0472">Membrane</keyword>
<dbReference type="Pfam" id="PF01762">
    <property type="entry name" value="Galactosyl_T"/>
    <property type="match status" value="1"/>
</dbReference>
<dbReference type="KEGG" id="loa:LOAG_12242"/>
<dbReference type="InterPro" id="IPR002659">
    <property type="entry name" value="Glyco_trans_31"/>
</dbReference>
<dbReference type="OrthoDB" id="5825824at2759"/>
<gene>
    <name evidence="11" type="ORF">LOAG_12242</name>
</gene>
<keyword evidence="8 10" id="KW-0333">Golgi apparatus</keyword>
<dbReference type="GeneID" id="9949703"/>
<keyword evidence="4" id="KW-0808">Transferase</keyword>
<dbReference type="EMBL" id="JH712170">
    <property type="protein sequence ID" value="EFO16265.1"/>
    <property type="molecule type" value="Genomic_DNA"/>
</dbReference>
<evidence type="ECO:0000256" key="9">
    <source>
        <dbReference type="ARBA" id="ARBA00023136"/>
    </source>
</evidence>
<dbReference type="AlphaFoldDB" id="A0A1S0TLK3"/>
<dbReference type="PANTHER" id="PTHR11214">
    <property type="entry name" value="BETA-1,3-N-ACETYLGLUCOSAMINYLTRANSFERASE"/>
    <property type="match status" value="1"/>
</dbReference>
<dbReference type="GO" id="GO:0006493">
    <property type="term" value="P:protein O-linked glycosylation"/>
    <property type="evidence" value="ECO:0007669"/>
    <property type="project" value="TreeGrafter"/>
</dbReference>
<evidence type="ECO:0000256" key="8">
    <source>
        <dbReference type="ARBA" id="ARBA00023034"/>
    </source>
</evidence>
<reference evidence="11" key="1">
    <citation type="submission" date="2012-04" db="EMBL/GenBank/DDBJ databases">
        <title>The Genome Sequence of Loa loa.</title>
        <authorList>
            <consortium name="The Broad Institute Genome Sequencing Platform"/>
            <consortium name="Broad Institute Genome Sequencing Center for Infectious Disease"/>
            <person name="Nutman T.B."/>
            <person name="Fink D.L."/>
            <person name="Russ C."/>
            <person name="Young S."/>
            <person name="Zeng Q."/>
            <person name="Gargeya S."/>
            <person name="Alvarado L."/>
            <person name="Berlin A."/>
            <person name="Chapman S.B."/>
            <person name="Chen Z."/>
            <person name="Freedman E."/>
            <person name="Gellesch M."/>
            <person name="Goldberg J."/>
            <person name="Griggs A."/>
            <person name="Gujja S."/>
            <person name="Heilman E.R."/>
            <person name="Heiman D."/>
            <person name="Howarth C."/>
            <person name="Mehta T."/>
            <person name="Neiman D."/>
            <person name="Pearson M."/>
            <person name="Roberts A."/>
            <person name="Saif S."/>
            <person name="Shea T."/>
            <person name="Shenoy N."/>
            <person name="Sisk P."/>
            <person name="Stolte C."/>
            <person name="Sykes S."/>
            <person name="White J."/>
            <person name="Yandava C."/>
            <person name="Haas B."/>
            <person name="Henn M.R."/>
            <person name="Nusbaum C."/>
            <person name="Birren B."/>
        </authorList>
    </citation>
    <scope>NUCLEOTIDE SEQUENCE [LARGE SCALE GENOMIC DNA]</scope>
</reference>
<dbReference type="InParanoid" id="A0A1S0TLK3"/>
<protein>
    <recommendedName>
        <fullName evidence="10">Hexosyltransferase</fullName>
        <ecNumber evidence="10">2.4.1.-</ecNumber>
    </recommendedName>
</protein>
<evidence type="ECO:0000256" key="2">
    <source>
        <dbReference type="ARBA" id="ARBA00008661"/>
    </source>
</evidence>